<proteinExistence type="predicted"/>
<dbReference type="KEGG" id="ria:C7V51_08470"/>
<organism evidence="1 2">
    <name type="scientific">Rathayibacter iranicus</name>
    <dbReference type="NCBI Taxonomy" id="59737"/>
    <lineage>
        <taxon>Bacteria</taxon>
        <taxon>Bacillati</taxon>
        <taxon>Actinomycetota</taxon>
        <taxon>Actinomycetes</taxon>
        <taxon>Micrococcales</taxon>
        <taxon>Microbacteriaceae</taxon>
        <taxon>Rathayibacter</taxon>
    </lineage>
</organism>
<evidence type="ECO:0000313" key="2">
    <source>
        <dbReference type="Proteomes" id="UP000283946"/>
    </source>
</evidence>
<reference evidence="1 2" key="1">
    <citation type="submission" date="2018-03" db="EMBL/GenBank/DDBJ databases">
        <title>Bacteriophage NCPPB3778 and a type I-E CRISPR drive the evolution of the US Biological Select Agent, Rathayibacter toxicus.</title>
        <authorList>
            <person name="Davis E.W.II."/>
            <person name="Tabima J.F."/>
            <person name="Weisberg A.J."/>
            <person name="Dantas Lopes L."/>
            <person name="Wiseman M.S."/>
            <person name="Wiseman M.S."/>
            <person name="Pupko T."/>
            <person name="Belcher M.S."/>
            <person name="Sechler A.J."/>
            <person name="Tancos M.A."/>
            <person name="Schroeder B.K."/>
            <person name="Murray T.D."/>
            <person name="Luster D.G."/>
            <person name="Schneider W.L."/>
            <person name="Rogers E."/>
            <person name="Andreote F.D."/>
            <person name="Grunwald N.J."/>
            <person name="Putnam M.L."/>
            <person name="Chang J.H."/>
        </authorList>
    </citation>
    <scope>NUCLEOTIDE SEQUENCE [LARGE SCALE GENOMIC DNA]</scope>
    <source>
        <strain evidence="1 2">NCCPB 2253</strain>
    </source>
</reference>
<accession>A0AAD1AGM4</accession>
<dbReference type="Proteomes" id="UP000283946">
    <property type="component" value="Chromosome"/>
</dbReference>
<sequence>MAERSGHHSVALSSRVRRTDSIRAEILAATVHSSDTRIRLHAITRHCAAAPKGAVITTAPLLVVATSLRLGVRQHGGH</sequence>
<evidence type="ECO:0000313" key="1">
    <source>
        <dbReference type="EMBL" id="AZZ55901.1"/>
    </source>
</evidence>
<gene>
    <name evidence="1" type="ORF">C7V51_08470</name>
</gene>
<dbReference type="AlphaFoldDB" id="A0AAD1AGM4"/>
<protein>
    <submittedName>
        <fullName evidence="1">Uncharacterized protein</fullName>
    </submittedName>
</protein>
<name>A0AAD1AGM4_9MICO</name>
<dbReference type="EMBL" id="CP028130">
    <property type="protein sequence ID" value="AZZ55901.1"/>
    <property type="molecule type" value="Genomic_DNA"/>
</dbReference>